<dbReference type="InterPro" id="IPR005467">
    <property type="entry name" value="His_kinase_dom"/>
</dbReference>
<dbReference type="SMART" id="SM00065">
    <property type="entry name" value="GAF"/>
    <property type="match status" value="1"/>
</dbReference>
<name>A0A2T1ECZ7_9CYAN</name>
<gene>
    <name evidence="5" type="ORF">C7B82_08525</name>
</gene>
<comment type="caution">
    <text evidence="5">The sequence shown here is derived from an EMBL/GenBank/DDBJ whole genome shotgun (WGS) entry which is preliminary data.</text>
</comment>
<dbReference type="OrthoDB" id="475234at2"/>
<dbReference type="Gene3D" id="1.10.287.130">
    <property type="match status" value="1"/>
</dbReference>
<dbReference type="RefSeq" id="WP_106255879.1">
    <property type="nucleotide sequence ID" value="NZ_CAWNSW010000046.1"/>
</dbReference>
<evidence type="ECO:0000256" key="3">
    <source>
        <dbReference type="ARBA" id="ARBA00022777"/>
    </source>
</evidence>
<dbReference type="PANTHER" id="PTHR43102">
    <property type="entry name" value="SLR1143 PROTEIN"/>
    <property type="match status" value="1"/>
</dbReference>
<dbReference type="EMBL" id="PVWK01000050">
    <property type="protein sequence ID" value="PSB30581.1"/>
    <property type="molecule type" value="Genomic_DNA"/>
</dbReference>
<evidence type="ECO:0000256" key="2">
    <source>
        <dbReference type="ARBA" id="ARBA00012438"/>
    </source>
</evidence>
<dbReference type="SUPFAM" id="SSF47384">
    <property type="entry name" value="Homodimeric domain of signal transducing histidine kinase"/>
    <property type="match status" value="1"/>
</dbReference>
<keyword evidence="3 5" id="KW-0808">Transferase</keyword>
<feature type="domain" description="Histidine kinase" evidence="4">
    <location>
        <begin position="231"/>
        <end position="498"/>
    </location>
</feature>
<keyword evidence="6" id="KW-1185">Reference proteome</keyword>
<dbReference type="Proteomes" id="UP000239576">
    <property type="component" value="Unassembled WGS sequence"/>
</dbReference>
<dbReference type="PROSITE" id="PS50109">
    <property type="entry name" value="HIS_KIN"/>
    <property type="match status" value="1"/>
</dbReference>
<reference evidence="6" key="1">
    <citation type="submission" date="2018-02" db="EMBL/GenBank/DDBJ databases">
        <authorList>
            <person name="Moore K."/>
            <person name="Momper L."/>
        </authorList>
    </citation>
    <scope>NUCLEOTIDE SEQUENCE [LARGE SCALE GENOMIC DNA]</scope>
    <source>
        <strain evidence="6">ULC18</strain>
    </source>
</reference>
<sequence>MVHPDNRLFCRLDGETVLVREQRRMLAIAELGFSALTNISVFDEATQTAAHFLNAPVCTLSLMDQQSQHFKSFVGLSRLGLMNNLATSRQFSRFESFCTYVVDSHQVLAIEDTFTHPAFANSLLTQQYGVRAYLGVPLITSRGCCIGTLAVMDLRSHPFTEKDVEFLELTARWSMSEFERQQAVKSQATVPSTLTKSEARKSCVKASAVNATPAPANPSIASQLKVELLSQLTQELCTPLTSVMGMASVLTREIYGPLTSKQKEYLDIIHHSGQYLLSLVKEIIELSSLKDSSQLQLASVDIEMLCQQAINTLEQATHRREQQIQLSVEPGRRIWLLDKDKVRQMLYHLVFSIIQASNAGSTIRIHVSNRSSNLIIAVWVSHPWLGEGLPYAEVSAHSIALPMPSLIANQTSIELPASYHIPPLEAADVLLSQQASEAKVAETVERLNGNMKDALAAPSKNLGLLLSRQLVEMHNGQIAMQSLSESGYRYVISLPQKAEADAIKGSF</sequence>
<keyword evidence="3 5" id="KW-0418">Kinase</keyword>
<dbReference type="SMART" id="SM00388">
    <property type="entry name" value="HisKA"/>
    <property type="match status" value="1"/>
</dbReference>
<dbReference type="EC" id="2.7.13.3" evidence="2"/>
<dbReference type="Pfam" id="PF01590">
    <property type="entry name" value="GAF"/>
    <property type="match status" value="1"/>
</dbReference>
<proteinExistence type="predicted"/>
<protein>
    <recommendedName>
        <fullName evidence="2">histidine kinase</fullName>
        <ecNumber evidence="2">2.7.13.3</ecNumber>
    </recommendedName>
</protein>
<dbReference type="AlphaFoldDB" id="A0A2T1ECZ7"/>
<dbReference type="InterPro" id="IPR003018">
    <property type="entry name" value="GAF"/>
</dbReference>
<dbReference type="Gene3D" id="3.30.565.10">
    <property type="entry name" value="Histidine kinase-like ATPase, C-terminal domain"/>
    <property type="match status" value="1"/>
</dbReference>
<dbReference type="GO" id="GO:0000155">
    <property type="term" value="F:phosphorelay sensor kinase activity"/>
    <property type="evidence" value="ECO:0007669"/>
    <property type="project" value="InterPro"/>
</dbReference>
<dbReference type="InterPro" id="IPR036097">
    <property type="entry name" value="HisK_dim/P_sf"/>
</dbReference>
<dbReference type="InterPro" id="IPR003661">
    <property type="entry name" value="HisK_dim/P_dom"/>
</dbReference>
<dbReference type="SUPFAM" id="SSF55781">
    <property type="entry name" value="GAF domain-like"/>
    <property type="match status" value="1"/>
</dbReference>
<dbReference type="InterPro" id="IPR029016">
    <property type="entry name" value="GAF-like_dom_sf"/>
</dbReference>
<dbReference type="Pfam" id="PF00512">
    <property type="entry name" value="HisKA"/>
    <property type="match status" value="1"/>
</dbReference>
<evidence type="ECO:0000259" key="4">
    <source>
        <dbReference type="PROSITE" id="PS50109"/>
    </source>
</evidence>
<evidence type="ECO:0000313" key="5">
    <source>
        <dbReference type="EMBL" id="PSB30581.1"/>
    </source>
</evidence>
<comment type="catalytic activity">
    <reaction evidence="1">
        <text>ATP + protein L-histidine = ADP + protein N-phospho-L-histidine.</text>
        <dbReference type="EC" id="2.7.13.3"/>
    </reaction>
</comment>
<evidence type="ECO:0000313" key="6">
    <source>
        <dbReference type="Proteomes" id="UP000239576"/>
    </source>
</evidence>
<accession>A0A2T1ECZ7</accession>
<dbReference type="InterPro" id="IPR036890">
    <property type="entry name" value="HATPase_C_sf"/>
</dbReference>
<dbReference type="CDD" id="cd00082">
    <property type="entry name" value="HisKA"/>
    <property type="match status" value="1"/>
</dbReference>
<evidence type="ECO:0000256" key="1">
    <source>
        <dbReference type="ARBA" id="ARBA00000085"/>
    </source>
</evidence>
<organism evidence="5 6">
    <name type="scientific">Stenomitos frigidus ULC18</name>
    <dbReference type="NCBI Taxonomy" id="2107698"/>
    <lineage>
        <taxon>Bacteria</taxon>
        <taxon>Bacillati</taxon>
        <taxon>Cyanobacteriota</taxon>
        <taxon>Cyanophyceae</taxon>
        <taxon>Leptolyngbyales</taxon>
        <taxon>Leptolyngbyaceae</taxon>
        <taxon>Stenomitos</taxon>
    </lineage>
</organism>
<dbReference type="Gene3D" id="3.30.450.40">
    <property type="match status" value="1"/>
</dbReference>
<dbReference type="SUPFAM" id="SSF55874">
    <property type="entry name" value="ATPase domain of HSP90 chaperone/DNA topoisomerase II/histidine kinase"/>
    <property type="match status" value="2"/>
</dbReference>
<reference evidence="5 6" key="2">
    <citation type="submission" date="2018-03" db="EMBL/GenBank/DDBJ databases">
        <title>The ancient ancestry and fast evolution of plastids.</title>
        <authorList>
            <person name="Moore K.R."/>
            <person name="Magnabosco C."/>
            <person name="Momper L."/>
            <person name="Gold D.A."/>
            <person name="Bosak T."/>
            <person name="Fournier G.P."/>
        </authorList>
    </citation>
    <scope>NUCLEOTIDE SEQUENCE [LARGE SCALE GENOMIC DNA]</scope>
    <source>
        <strain evidence="5 6">ULC18</strain>
    </source>
</reference>
<dbReference type="PANTHER" id="PTHR43102:SF2">
    <property type="entry name" value="GAF DOMAIN-CONTAINING PROTEIN"/>
    <property type="match status" value="1"/>
</dbReference>